<evidence type="ECO:0000313" key="2">
    <source>
        <dbReference type="EMBL" id="CAB4134011.1"/>
    </source>
</evidence>
<reference evidence="1" key="1">
    <citation type="submission" date="2020-04" db="EMBL/GenBank/DDBJ databases">
        <authorList>
            <person name="Chiriac C."/>
            <person name="Salcher M."/>
            <person name="Ghai R."/>
            <person name="Kavagutti S V."/>
        </authorList>
    </citation>
    <scope>NUCLEOTIDE SEQUENCE</scope>
</reference>
<accession>A0A6J5L5R3</accession>
<sequence>MTVANMNREDFSMCMEMYHGDEDLEVRTHYLGRAIKPSIEEDDYVEDDDFCMYVESKTNNEPAWA</sequence>
<proteinExistence type="predicted"/>
<dbReference type="EMBL" id="LR796285">
    <property type="protein sequence ID" value="CAB4134011.1"/>
    <property type="molecule type" value="Genomic_DNA"/>
</dbReference>
<evidence type="ECO:0000313" key="1">
    <source>
        <dbReference type="EMBL" id="CAB4128586.1"/>
    </source>
</evidence>
<name>A0A6J5L5R3_9CAUD</name>
<protein>
    <submittedName>
        <fullName evidence="1">Uncharacterized protein</fullName>
    </submittedName>
</protein>
<gene>
    <name evidence="1" type="ORF">UFOVP101_51</name>
    <name evidence="2" type="ORF">UFOVP270_5</name>
</gene>
<dbReference type="EMBL" id="LR796232">
    <property type="protein sequence ID" value="CAB4128586.1"/>
    <property type="molecule type" value="Genomic_DNA"/>
</dbReference>
<organism evidence="1">
    <name type="scientific">uncultured Caudovirales phage</name>
    <dbReference type="NCBI Taxonomy" id="2100421"/>
    <lineage>
        <taxon>Viruses</taxon>
        <taxon>Duplodnaviria</taxon>
        <taxon>Heunggongvirae</taxon>
        <taxon>Uroviricota</taxon>
        <taxon>Caudoviricetes</taxon>
        <taxon>Peduoviridae</taxon>
        <taxon>Maltschvirus</taxon>
        <taxon>Maltschvirus maltsch</taxon>
    </lineage>
</organism>